<name>A0A2C6K9R6_9APIC</name>
<proteinExistence type="predicted"/>
<feature type="non-terminal residue" evidence="2">
    <location>
        <position position="151"/>
    </location>
</feature>
<organism evidence="2 3">
    <name type="scientific">Cystoisospora suis</name>
    <dbReference type="NCBI Taxonomy" id="483139"/>
    <lineage>
        <taxon>Eukaryota</taxon>
        <taxon>Sar</taxon>
        <taxon>Alveolata</taxon>
        <taxon>Apicomplexa</taxon>
        <taxon>Conoidasida</taxon>
        <taxon>Coccidia</taxon>
        <taxon>Eucoccidiorida</taxon>
        <taxon>Eimeriorina</taxon>
        <taxon>Sarcocystidae</taxon>
        <taxon>Cystoisospora</taxon>
    </lineage>
</organism>
<feature type="region of interest" description="Disordered" evidence="1">
    <location>
        <begin position="40"/>
        <end position="130"/>
    </location>
</feature>
<keyword evidence="3" id="KW-1185">Reference proteome</keyword>
<gene>
    <name evidence="2" type="ORF">CSUI_011293</name>
</gene>
<dbReference type="GeneID" id="94434604"/>
<dbReference type="RefSeq" id="XP_067916631.1">
    <property type="nucleotide sequence ID" value="XM_068071393.1"/>
</dbReference>
<feature type="compositionally biased region" description="Polar residues" evidence="1">
    <location>
        <begin position="96"/>
        <end position="125"/>
    </location>
</feature>
<dbReference type="AlphaFoldDB" id="A0A2C6K9R6"/>
<evidence type="ECO:0000313" key="2">
    <source>
        <dbReference type="EMBL" id="PHJ14897.1"/>
    </source>
</evidence>
<accession>A0A2C6K9R6</accession>
<evidence type="ECO:0000313" key="3">
    <source>
        <dbReference type="Proteomes" id="UP000221165"/>
    </source>
</evidence>
<feature type="compositionally biased region" description="Low complexity" evidence="1">
    <location>
        <begin position="72"/>
        <end position="95"/>
    </location>
</feature>
<dbReference type="VEuPathDB" id="ToxoDB:CSUI_011293"/>
<comment type="caution">
    <text evidence="2">The sequence shown here is derived from an EMBL/GenBank/DDBJ whole genome shotgun (WGS) entry which is preliminary data.</text>
</comment>
<feature type="compositionally biased region" description="Low complexity" evidence="1">
    <location>
        <begin position="40"/>
        <end position="51"/>
    </location>
</feature>
<dbReference type="EMBL" id="MIGC01010608">
    <property type="protein sequence ID" value="PHJ14897.1"/>
    <property type="molecule type" value="Genomic_DNA"/>
</dbReference>
<evidence type="ECO:0000256" key="1">
    <source>
        <dbReference type="SAM" id="MobiDB-lite"/>
    </source>
</evidence>
<reference evidence="2 3" key="1">
    <citation type="journal article" date="2017" name="Int. J. Parasitol.">
        <title>The genome of the protozoan parasite Cystoisospora suis and a reverse vaccinology approach to identify vaccine candidates.</title>
        <authorList>
            <person name="Palmieri N."/>
            <person name="Shrestha A."/>
            <person name="Ruttkowski B."/>
            <person name="Beck T."/>
            <person name="Vogl C."/>
            <person name="Tomley F."/>
            <person name="Blake D.P."/>
            <person name="Joachim A."/>
        </authorList>
    </citation>
    <scope>NUCLEOTIDE SEQUENCE [LARGE SCALE GENOMIC DNA]</scope>
    <source>
        <strain evidence="2 3">Wien I</strain>
    </source>
</reference>
<protein>
    <submittedName>
        <fullName evidence="2">Uncharacterized protein</fullName>
    </submittedName>
</protein>
<dbReference type="Proteomes" id="UP000221165">
    <property type="component" value="Unassembled WGS sequence"/>
</dbReference>
<feature type="non-terminal residue" evidence="2">
    <location>
        <position position="1"/>
    </location>
</feature>
<sequence>IDALKNLNFERLSFYESLCGVFGAPISWRWFLPVNIVSSATTPPSSSSSSSLTGVRFPPEHRRHRVGEHGRSYSPCASSSSLSPSRRQVSLLPLSGQSSLHPPTYRSSSLAVSQTKSMSPTQGNYSPHPLTTRIATVTIPSHLRQQEMRGN</sequence>